<evidence type="ECO:0000313" key="2">
    <source>
        <dbReference type="EMBL" id="CAA9498979.1"/>
    </source>
</evidence>
<dbReference type="EMBL" id="CADCVK010000367">
    <property type="protein sequence ID" value="CAA9498979.1"/>
    <property type="molecule type" value="Genomic_DNA"/>
</dbReference>
<sequence length="167" mass="17285">MWRQCRSRSPPTSRPATGPAGYGAAPEAVGLNLEDSADPAPLGPAAPSGGGNGPSPLLELGVQLEKIRAVVDAGREAGVPLVVNARTDVYWRSVGEPGQRFGEAVWRANAFLEAGADCVFVPGVRDPSTIAALAREIAGPLNVLVGDLAKNLATPARSEDWQYAFAG</sequence>
<name>A0A6J4SPB2_9ACTN</name>
<keyword evidence="2" id="KW-0808">Transferase</keyword>
<protein>
    <submittedName>
        <fullName evidence="2">Carboxyvinyl-carboxyphosphonate phosphorylmutase</fullName>
        <ecNumber evidence="2">2.7.8.23</ecNumber>
    </submittedName>
</protein>
<feature type="region of interest" description="Disordered" evidence="1">
    <location>
        <begin position="1"/>
        <end position="57"/>
    </location>
</feature>
<dbReference type="SUPFAM" id="SSF51621">
    <property type="entry name" value="Phosphoenolpyruvate/pyruvate domain"/>
    <property type="match status" value="1"/>
</dbReference>
<accession>A0A6J4SPB2</accession>
<dbReference type="PANTHER" id="PTHR42905">
    <property type="entry name" value="PHOSPHOENOLPYRUVATE CARBOXYLASE"/>
    <property type="match status" value="1"/>
</dbReference>
<dbReference type="AlphaFoldDB" id="A0A6J4SPB2"/>
<dbReference type="InterPro" id="IPR015813">
    <property type="entry name" value="Pyrv/PenolPyrv_kinase-like_dom"/>
</dbReference>
<reference evidence="2" key="1">
    <citation type="submission" date="2020-02" db="EMBL/GenBank/DDBJ databases">
        <authorList>
            <person name="Meier V. D."/>
        </authorList>
    </citation>
    <scope>NUCLEOTIDE SEQUENCE</scope>
    <source>
        <strain evidence="2">AVDCRST_MAG12</strain>
    </source>
</reference>
<gene>
    <name evidence="2" type="ORF">AVDCRST_MAG12-2555</name>
</gene>
<evidence type="ECO:0000256" key="1">
    <source>
        <dbReference type="SAM" id="MobiDB-lite"/>
    </source>
</evidence>
<dbReference type="EC" id="2.7.8.23" evidence="2"/>
<feature type="compositionally biased region" description="Low complexity" evidence="1">
    <location>
        <begin position="15"/>
        <end position="28"/>
    </location>
</feature>
<feature type="compositionally biased region" description="Low complexity" evidence="1">
    <location>
        <begin position="38"/>
        <end position="47"/>
    </location>
</feature>
<dbReference type="Pfam" id="PF13714">
    <property type="entry name" value="PEP_mutase"/>
    <property type="match status" value="1"/>
</dbReference>
<organism evidence="2">
    <name type="scientific">uncultured Rubrobacteraceae bacterium</name>
    <dbReference type="NCBI Taxonomy" id="349277"/>
    <lineage>
        <taxon>Bacteria</taxon>
        <taxon>Bacillati</taxon>
        <taxon>Actinomycetota</taxon>
        <taxon>Rubrobacteria</taxon>
        <taxon>Rubrobacterales</taxon>
        <taxon>Rubrobacteraceae</taxon>
        <taxon>environmental samples</taxon>
    </lineage>
</organism>
<dbReference type="PANTHER" id="PTHR42905:SF16">
    <property type="entry name" value="CARBOXYPHOSPHONOENOLPYRUVATE PHOSPHONOMUTASE-LIKE PROTEIN (AFU_ORTHOLOGUE AFUA_5G07230)"/>
    <property type="match status" value="1"/>
</dbReference>
<dbReference type="GO" id="GO:0008807">
    <property type="term" value="F:carboxyvinyl-carboxyphosphonate phosphorylmutase activity"/>
    <property type="evidence" value="ECO:0007669"/>
    <property type="project" value="UniProtKB-EC"/>
</dbReference>
<proteinExistence type="predicted"/>
<dbReference type="InterPro" id="IPR040442">
    <property type="entry name" value="Pyrv_kinase-like_dom_sf"/>
</dbReference>
<dbReference type="Gene3D" id="3.20.20.60">
    <property type="entry name" value="Phosphoenolpyruvate-binding domains"/>
    <property type="match status" value="1"/>
</dbReference>